<name>A0A2D4I8V1_MICLE</name>
<reference evidence="2" key="1">
    <citation type="submission" date="2017-07" db="EMBL/GenBank/DDBJ databases">
        <authorList>
            <person name="Mikheyev A."/>
            <person name="Grau M."/>
        </authorList>
    </citation>
    <scope>NUCLEOTIDE SEQUENCE</scope>
    <source>
        <tissue evidence="2">Venom_gland</tissue>
    </source>
</reference>
<reference evidence="2" key="2">
    <citation type="submission" date="2017-11" db="EMBL/GenBank/DDBJ databases">
        <title>Coralsnake Venomics: Analyses of Venom Gland Transcriptomes and Proteomes of Six Brazilian Taxa.</title>
        <authorList>
            <person name="Aird S.D."/>
            <person name="Jorge da Silva N."/>
            <person name="Qiu L."/>
            <person name="Villar-Briones A."/>
            <person name="Aparecida-Saddi V."/>
            <person name="Campos-Telles M.P."/>
            <person name="Grau M."/>
            <person name="Mikheyev A.S."/>
        </authorList>
    </citation>
    <scope>NUCLEOTIDE SEQUENCE</scope>
    <source>
        <tissue evidence="2">Venom_gland</tissue>
    </source>
</reference>
<feature type="region of interest" description="Disordered" evidence="1">
    <location>
        <begin position="82"/>
        <end position="102"/>
    </location>
</feature>
<evidence type="ECO:0000313" key="2">
    <source>
        <dbReference type="EMBL" id="LAA80645.1"/>
    </source>
</evidence>
<dbReference type="AlphaFoldDB" id="A0A2D4I8V1"/>
<feature type="compositionally biased region" description="Polar residues" evidence="1">
    <location>
        <begin position="82"/>
        <end position="94"/>
    </location>
</feature>
<dbReference type="CDD" id="cd09275">
    <property type="entry name" value="RNase_HI_RT_DIRS1"/>
    <property type="match status" value="1"/>
</dbReference>
<sequence length="102" mass="11577">MHINHQGGIHSGPLMLEADQLCLWAERHQVSFRAEHIAGRANVETDCLSRATTDQAEWCFHPNYFKSCRSALDGQQWISSLPRTARNSQGSTPALQFRGRRE</sequence>
<organism evidence="2">
    <name type="scientific">Micrurus lemniscatus lemniscatus</name>
    <dbReference type="NCBI Taxonomy" id="129467"/>
    <lineage>
        <taxon>Eukaryota</taxon>
        <taxon>Metazoa</taxon>
        <taxon>Chordata</taxon>
        <taxon>Craniata</taxon>
        <taxon>Vertebrata</taxon>
        <taxon>Euteleostomi</taxon>
        <taxon>Lepidosauria</taxon>
        <taxon>Squamata</taxon>
        <taxon>Bifurcata</taxon>
        <taxon>Unidentata</taxon>
        <taxon>Episquamata</taxon>
        <taxon>Toxicofera</taxon>
        <taxon>Serpentes</taxon>
        <taxon>Colubroidea</taxon>
        <taxon>Elapidae</taxon>
        <taxon>Elapinae</taxon>
        <taxon>Micrurus</taxon>
    </lineage>
</organism>
<protein>
    <submittedName>
        <fullName evidence="2">Uncharacterized protein</fullName>
    </submittedName>
</protein>
<proteinExistence type="predicted"/>
<dbReference type="EMBL" id="IACK01089503">
    <property type="protein sequence ID" value="LAA80645.1"/>
    <property type="molecule type" value="Transcribed_RNA"/>
</dbReference>
<evidence type="ECO:0000256" key="1">
    <source>
        <dbReference type="SAM" id="MobiDB-lite"/>
    </source>
</evidence>
<accession>A0A2D4I8V1</accession>